<dbReference type="RefSeq" id="XP_040778310.1">
    <property type="nucleotide sequence ID" value="XM_040922077.1"/>
</dbReference>
<proteinExistence type="predicted"/>
<dbReference type="Proteomes" id="UP000803844">
    <property type="component" value="Unassembled WGS sequence"/>
</dbReference>
<comment type="caution">
    <text evidence="3">The sequence shown here is derived from an EMBL/GenBank/DDBJ whole genome shotgun (WGS) entry which is preliminary data.</text>
</comment>
<evidence type="ECO:0000256" key="1">
    <source>
        <dbReference type="SAM" id="SignalP"/>
    </source>
</evidence>
<evidence type="ECO:0000313" key="3">
    <source>
        <dbReference type="EMBL" id="KAF3767349.1"/>
    </source>
</evidence>
<protein>
    <recommendedName>
        <fullName evidence="2">Peptidase M24 domain-containing protein</fullName>
    </recommendedName>
</protein>
<gene>
    <name evidence="3" type="ORF">M406DRAFT_345398</name>
</gene>
<dbReference type="Pfam" id="PF00557">
    <property type="entry name" value="Peptidase_M24"/>
    <property type="match status" value="1"/>
</dbReference>
<dbReference type="InterPro" id="IPR036005">
    <property type="entry name" value="Creatinase/aminopeptidase-like"/>
</dbReference>
<dbReference type="EMBL" id="MU032346">
    <property type="protein sequence ID" value="KAF3767349.1"/>
    <property type="molecule type" value="Genomic_DNA"/>
</dbReference>
<dbReference type="GeneID" id="63839206"/>
<accession>A0A9P4Y5I8</accession>
<organism evidence="3 4">
    <name type="scientific">Cryphonectria parasitica (strain ATCC 38755 / EP155)</name>
    <dbReference type="NCBI Taxonomy" id="660469"/>
    <lineage>
        <taxon>Eukaryota</taxon>
        <taxon>Fungi</taxon>
        <taxon>Dikarya</taxon>
        <taxon>Ascomycota</taxon>
        <taxon>Pezizomycotina</taxon>
        <taxon>Sordariomycetes</taxon>
        <taxon>Sordariomycetidae</taxon>
        <taxon>Diaporthales</taxon>
        <taxon>Cryphonectriaceae</taxon>
        <taxon>Cryphonectria-Endothia species complex</taxon>
        <taxon>Cryphonectria</taxon>
    </lineage>
</organism>
<evidence type="ECO:0000259" key="2">
    <source>
        <dbReference type="Pfam" id="PF00557"/>
    </source>
</evidence>
<dbReference type="Gene3D" id="3.90.230.10">
    <property type="entry name" value="Creatinase/methionine aminopeptidase superfamily"/>
    <property type="match status" value="1"/>
</dbReference>
<feature type="signal peptide" evidence="1">
    <location>
        <begin position="1"/>
        <end position="23"/>
    </location>
</feature>
<evidence type="ECO:0000313" key="4">
    <source>
        <dbReference type="Proteomes" id="UP000803844"/>
    </source>
</evidence>
<feature type="chain" id="PRO_5040279607" description="Peptidase M24 domain-containing protein" evidence="1">
    <location>
        <begin position="24"/>
        <end position="456"/>
    </location>
</feature>
<reference evidence="3" key="1">
    <citation type="journal article" date="2020" name="Phytopathology">
        <title>Genome sequence of the chestnut blight fungus Cryphonectria parasitica EP155: A fundamental resource for an archetypical invasive plant pathogen.</title>
        <authorList>
            <person name="Crouch J.A."/>
            <person name="Dawe A."/>
            <person name="Aerts A."/>
            <person name="Barry K."/>
            <person name="Churchill A.C.L."/>
            <person name="Grimwood J."/>
            <person name="Hillman B."/>
            <person name="Milgroom M.G."/>
            <person name="Pangilinan J."/>
            <person name="Smith M."/>
            <person name="Salamov A."/>
            <person name="Schmutz J."/>
            <person name="Yadav J."/>
            <person name="Grigoriev I.V."/>
            <person name="Nuss D."/>
        </authorList>
    </citation>
    <scope>NUCLEOTIDE SEQUENCE</scope>
    <source>
        <strain evidence="3">EP155</strain>
    </source>
</reference>
<sequence length="456" mass="52058">MRYQGLQVSVLGCLALLISRCHASADASKRPQFQTLPPLREQEQIVNSWTEERKLLIPGILSKYNVDAWLISQREYAEDTVFWALKDFTQFSARRRTMQLFLANATGGKPSAYSWIDNTPLVWSELRSILEEQQPRSIALNTHSEIAFSGGLHAGERDAIVAALGEEWSDRFVLEPMIGVELIATMIDRRLDWYHRIMETAWAIIEEAFSSRVIRPGVTTAQDVEWWMREKIQALNYTTWFQPDVSILTENDCSMCSPSPKEEPGTPAHLIRFGDIIHCDFGVTALGLNTDTQHLGYVLPPGDTEADIPASMLEGLSKANRLQDMTREHMKIGMSGNDILHNIRAQMEEEGIEGKIYCHATGEFGHSAGTLIGMTNLQDKVPFLGDLPLLKNTYYSIELYAEHYVPEKNLTVKFPLEEDVYWSEETQSWEWVYGRQSIYHFIHPCRQNQWKQSAVI</sequence>
<dbReference type="SUPFAM" id="SSF55920">
    <property type="entry name" value="Creatinase/aminopeptidase"/>
    <property type="match status" value="1"/>
</dbReference>
<feature type="domain" description="Peptidase M24" evidence="2">
    <location>
        <begin position="198"/>
        <end position="399"/>
    </location>
</feature>
<name>A0A9P4Y5I8_CRYP1</name>
<dbReference type="InterPro" id="IPR000994">
    <property type="entry name" value="Pept_M24"/>
</dbReference>
<dbReference type="AlphaFoldDB" id="A0A9P4Y5I8"/>
<keyword evidence="4" id="KW-1185">Reference proteome</keyword>
<keyword evidence="1" id="KW-0732">Signal</keyword>
<dbReference type="OrthoDB" id="3632757at2759"/>